<name>A0AAD7JMA3_9AGAR</name>
<accession>A0AAD7JMA3</accession>
<feature type="chain" id="PRO_5042280588" evidence="1">
    <location>
        <begin position="22"/>
        <end position="113"/>
    </location>
</feature>
<organism evidence="2 3">
    <name type="scientific">Mycena maculata</name>
    <dbReference type="NCBI Taxonomy" id="230809"/>
    <lineage>
        <taxon>Eukaryota</taxon>
        <taxon>Fungi</taxon>
        <taxon>Dikarya</taxon>
        <taxon>Basidiomycota</taxon>
        <taxon>Agaricomycotina</taxon>
        <taxon>Agaricomycetes</taxon>
        <taxon>Agaricomycetidae</taxon>
        <taxon>Agaricales</taxon>
        <taxon>Marasmiineae</taxon>
        <taxon>Mycenaceae</taxon>
        <taxon>Mycena</taxon>
    </lineage>
</organism>
<evidence type="ECO:0000313" key="2">
    <source>
        <dbReference type="EMBL" id="KAJ7767914.1"/>
    </source>
</evidence>
<feature type="signal peptide" evidence="1">
    <location>
        <begin position="1"/>
        <end position="21"/>
    </location>
</feature>
<dbReference type="AlphaFoldDB" id="A0AAD7JMA3"/>
<evidence type="ECO:0000313" key="3">
    <source>
        <dbReference type="Proteomes" id="UP001215280"/>
    </source>
</evidence>
<dbReference type="EMBL" id="JARJLG010000029">
    <property type="protein sequence ID" value="KAJ7767914.1"/>
    <property type="molecule type" value="Genomic_DNA"/>
</dbReference>
<protein>
    <submittedName>
        <fullName evidence="2">Uncharacterized protein</fullName>
    </submittedName>
</protein>
<sequence>MLTFSTKLAAVLVLAVVHAKAQSYSIAYYSDSACQEVLGSSSGQFTSNGCLSGGNLSGVNSIRISSLSDAKIHTWAHADCNADEWQVPVVCGDSNVCIAAPGTNSIGFQVGCV</sequence>
<comment type="caution">
    <text evidence="2">The sequence shown here is derived from an EMBL/GenBank/DDBJ whole genome shotgun (WGS) entry which is preliminary data.</text>
</comment>
<gene>
    <name evidence="2" type="ORF">DFH07DRAFT_808106</name>
</gene>
<proteinExistence type="predicted"/>
<keyword evidence="1" id="KW-0732">Signal</keyword>
<evidence type="ECO:0000256" key="1">
    <source>
        <dbReference type="SAM" id="SignalP"/>
    </source>
</evidence>
<reference evidence="2" key="1">
    <citation type="submission" date="2023-03" db="EMBL/GenBank/DDBJ databases">
        <title>Massive genome expansion in bonnet fungi (Mycena s.s.) driven by repeated elements and novel gene families across ecological guilds.</title>
        <authorList>
            <consortium name="Lawrence Berkeley National Laboratory"/>
            <person name="Harder C.B."/>
            <person name="Miyauchi S."/>
            <person name="Viragh M."/>
            <person name="Kuo A."/>
            <person name="Thoen E."/>
            <person name="Andreopoulos B."/>
            <person name="Lu D."/>
            <person name="Skrede I."/>
            <person name="Drula E."/>
            <person name="Henrissat B."/>
            <person name="Morin E."/>
            <person name="Kohler A."/>
            <person name="Barry K."/>
            <person name="LaButti K."/>
            <person name="Morin E."/>
            <person name="Salamov A."/>
            <person name="Lipzen A."/>
            <person name="Mereny Z."/>
            <person name="Hegedus B."/>
            <person name="Baldrian P."/>
            <person name="Stursova M."/>
            <person name="Weitz H."/>
            <person name="Taylor A."/>
            <person name="Grigoriev I.V."/>
            <person name="Nagy L.G."/>
            <person name="Martin F."/>
            <person name="Kauserud H."/>
        </authorList>
    </citation>
    <scope>NUCLEOTIDE SEQUENCE</scope>
    <source>
        <strain evidence="2">CBHHK188m</strain>
    </source>
</reference>
<dbReference type="Proteomes" id="UP001215280">
    <property type="component" value="Unassembled WGS sequence"/>
</dbReference>
<keyword evidence="3" id="KW-1185">Reference proteome</keyword>